<comment type="subunit">
    <text evidence="8">Homotrimer.</text>
</comment>
<keyword evidence="12" id="KW-1185">Reference proteome</keyword>
<dbReference type="InterPro" id="IPR003526">
    <property type="entry name" value="MECDP_synthase"/>
</dbReference>
<comment type="pathway">
    <text evidence="2 8">Isoprenoid biosynthesis; isopentenyl diphosphate biosynthesis via DXP pathway; isopentenyl diphosphate from 1-deoxy-D-xylulose 5-phosphate: step 4/6.</text>
</comment>
<dbReference type="FunFam" id="3.30.1330.50:FF:000001">
    <property type="entry name" value="2-C-methyl-D-erythritol 2,4-cyclodiphosphate synthase"/>
    <property type="match status" value="1"/>
</dbReference>
<evidence type="ECO:0000256" key="6">
    <source>
        <dbReference type="ARBA" id="ARBA00023229"/>
    </source>
</evidence>
<comment type="function">
    <text evidence="8">Involved in the biosynthesis of isopentenyl diphosphate (IPP) and dimethylallyl diphosphate (DMAPP), two major building blocks of isoprenoid compounds. Catalyzes the conversion of 4-diphosphocytidyl-2-C-methyl-D-erythritol 2-phosphate (CDP-ME2P) to 2-C-methyl-D-erythritol 2,4-cyclodiphosphate (ME-CPP) with a corresponding release of cytidine 5-monophosphate (CMP).</text>
</comment>
<dbReference type="UniPathway" id="UPA00056">
    <property type="reaction ID" value="UER00095"/>
</dbReference>
<feature type="binding site" evidence="8">
    <location>
        <begin position="8"/>
        <end position="10"/>
    </location>
    <ligand>
        <name>4-CDP-2-C-methyl-D-erythritol 2-phosphate</name>
        <dbReference type="ChEBI" id="CHEBI:57919"/>
    </ligand>
</feature>
<comment type="similarity">
    <text evidence="3 8 9">Belongs to the IspF family.</text>
</comment>
<evidence type="ECO:0000256" key="1">
    <source>
        <dbReference type="ARBA" id="ARBA00000200"/>
    </source>
</evidence>
<evidence type="ECO:0000256" key="7">
    <source>
        <dbReference type="ARBA" id="ARBA00023239"/>
    </source>
</evidence>
<dbReference type="PANTHER" id="PTHR43181:SF1">
    <property type="entry name" value="2-C-METHYL-D-ERYTHRITOL 2,4-CYCLODIPHOSPHATE SYNTHASE, CHLOROPLASTIC"/>
    <property type="match status" value="1"/>
</dbReference>
<dbReference type="RefSeq" id="WP_147562374.1">
    <property type="nucleotide sequence ID" value="NZ_JACOPN010000004.1"/>
</dbReference>
<feature type="binding site" evidence="8">
    <location>
        <position position="8"/>
    </location>
    <ligand>
        <name>a divalent metal cation</name>
        <dbReference type="ChEBI" id="CHEBI:60240"/>
    </ligand>
</feature>
<feature type="binding site" evidence="8">
    <location>
        <begin position="56"/>
        <end position="58"/>
    </location>
    <ligand>
        <name>4-CDP-2-C-methyl-D-erythritol 2-phosphate</name>
        <dbReference type="ChEBI" id="CHEBI:57919"/>
    </ligand>
</feature>
<comment type="catalytic activity">
    <reaction evidence="1 8 9">
        <text>4-CDP-2-C-methyl-D-erythritol 2-phosphate = 2-C-methyl-D-erythritol 2,4-cyclic diphosphate + CMP</text>
        <dbReference type="Rhea" id="RHEA:23864"/>
        <dbReference type="ChEBI" id="CHEBI:57919"/>
        <dbReference type="ChEBI" id="CHEBI:58483"/>
        <dbReference type="ChEBI" id="CHEBI:60377"/>
        <dbReference type="EC" id="4.6.1.12"/>
    </reaction>
</comment>
<comment type="caution">
    <text evidence="11">The sequence shown here is derived from an EMBL/GenBank/DDBJ whole genome shotgun (WGS) entry which is preliminary data.</text>
</comment>
<dbReference type="Gene3D" id="3.30.1330.50">
    <property type="entry name" value="2-C-methyl-D-erythritol 2,4-cyclodiphosphate synthase"/>
    <property type="match status" value="1"/>
</dbReference>
<evidence type="ECO:0000256" key="3">
    <source>
        <dbReference type="ARBA" id="ARBA00008480"/>
    </source>
</evidence>
<organism evidence="11 12">
    <name type="scientific">Flintibacter faecis</name>
    <dbReference type="NCBI Taxonomy" id="2763047"/>
    <lineage>
        <taxon>Bacteria</taxon>
        <taxon>Bacillati</taxon>
        <taxon>Bacillota</taxon>
        <taxon>Clostridia</taxon>
        <taxon>Eubacteriales</taxon>
        <taxon>Flintibacter</taxon>
    </lineage>
</organism>
<dbReference type="Proteomes" id="UP000602260">
    <property type="component" value="Unassembled WGS sequence"/>
</dbReference>
<dbReference type="GO" id="GO:0008685">
    <property type="term" value="F:2-C-methyl-D-erythritol 2,4-cyclodiphosphate synthase activity"/>
    <property type="evidence" value="ECO:0007669"/>
    <property type="project" value="UniProtKB-UniRule"/>
</dbReference>
<evidence type="ECO:0000256" key="9">
    <source>
        <dbReference type="RuleBase" id="RU004395"/>
    </source>
</evidence>
<feature type="binding site" evidence="8">
    <location>
        <position position="139"/>
    </location>
    <ligand>
        <name>4-CDP-2-C-methyl-D-erythritol 2-phosphate</name>
        <dbReference type="ChEBI" id="CHEBI:57919"/>
    </ligand>
</feature>
<proteinExistence type="inferred from homology"/>
<name>A0A8J6IZ40_9FIRM</name>
<feature type="binding site" evidence="8">
    <location>
        <begin position="61"/>
        <end position="65"/>
    </location>
    <ligand>
        <name>4-CDP-2-C-methyl-D-erythritol 2-phosphate</name>
        <dbReference type="ChEBI" id="CHEBI:57919"/>
    </ligand>
</feature>
<dbReference type="HAMAP" id="MF_00107">
    <property type="entry name" value="IspF"/>
    <property type="match status" value="1"/>
</dbReference>
<dbReference type="InterPro" id="IPR020555">
    <property type="entry name" value="MECDP_synthase_CS"/>
</dbReference>
<feature type="binding site" evidence="8">
    <location>
        <position position="42"/>
    </location>
    <ligand>
        <name>a divalent metal cation</name>
        <dbReference type="ChEBI" id="CHEBI:60240"/>
    </ligand>
</feature>
<dbReference type="GO" id="GO:0046872">
    <property type="term" value="F:metal ion binding"/>
    <property type="evidence" value="ECO:0007669"/>
    <property type="project" value="UniProtKB-KW"/>
</dbReference>
<evidence type="ECO:0000313" key="11">
    <source>
        <dbReference type="EMBL" id="MBC5717068.1"/>
    </source>
</evidence>
<dbReference type="AlphaFoldDB" id="A0A8J6IZ40"/>
<feature type="binding site" evidence="8">
    <location>
        <begin position="34"/>
        <end position="35"/>
    </location>
    <ligand>
        <name>4-CDP-2-C-methyl-D-erythritol 2-phosphate</name>
        <dbReference type="ChEBI" id="CHEBI:57919"/>
    </ligand>
</feature>
<keyword evidence="5 8" id="KW-0479">Metal-binding</keyword>
<dbReference type="Pfam" id="PF02542">
    <property type="entry name" value="YgbB"/>
    <property type="match status" value="1"/>
</dbReference>
<accession>A0A8J6IZ40</accession>
<evidence type="ECO:0000259" key="10">
    <source>
        <dbReference type="Pfam" id="PF02542"/>
    </source>
</evidence>
<dbReference type="PANTHER" id="PTHR43181">
    <property type="entry name" value="2-C-METHYL-D-ERYTHRITOL 2,4-CYCLODIPHOSPHATE SYNTHASE, CHLOROPLASTIC"/>
    <property type="match status" value="1"/>
</dbReference>
<dbReference type="GO" id="GO:0016114">
    <property type="term" value="P:terpenoid biosynthetic process"/>
    <property type="evidence" value="ECO:0007669"/>
    <property type="project" value="InterPro"/>
</dbReference>
<keyword evidence="7 8" id="KW-0456">Lyase</keyword>
<reference evidence="11" key="1">
    <citation type="submission" date="2020-08" db="EMBL/GenBank/DDBJ databases">
        <title>Genome public.</title>
        <authorList>
            <person name="Liu C."/>
            <person name="Sun Q."/>
        </authorList>
    </citation>
    <scope>NUCLEOTIDE SEQUENCE</scope>
    <source>
        <strain evidence="11">BX5</strain>
    </source>
</reference>
<feature type="domain" description="2-C-methyl-D-erythritol 2,4-cyclodiphosphate synthase" evidence="10">
    <location>
        <begin position="1"/>
        <end position="154"/>
    </location>
</feature>
<protein>
    <recommendedName>
        <fullName evidence="4 8">2-C-methyl-D-erythritol 2,4-cyclodiphosphate synthase</fullName>
        <shortName evidence="8">MECDP-synthase</shortName>
        <shortName evidence="8">MECPP-synthase</shortName>
        <shortName evidence="8">MECPS</shortName>
        <ecNumber evidence="4 8">4.6.1.12</ecNumber>
    </recommendedName>
</protein>
<gene>
    <name evidence="8" type="primary">ispF</name>
    <name evidence="11" type="ORF">H8S55_07025</name>
</gene>
<dbReference type="NCBIfam" id="TIGR00151">
    <property type="entry name" value="ispF"/>
    <property type="match status" value="1"/>
</dbReference>
<comment type="cofactor">
    <cofactor evidence="8">
        <name>a divalent metal cation</name>
        <dbReference type="ChEBI" id="CHEBI:60240"/>
    </cofactor>
    <text evidence="8">Binds 1 divalent metal cation per subunit.</text>
</comment>
<evidence type="ECO:0000256" key="4">
    <source>
        <dbReference type="ARBA" id="ARBA00012579"/>
    </source>
</evidence>
<dbReference type="PROSITE" id="PS01350">
    <property type="entry name" value="ISPF"/>
    <property type="match status" value="1"/>
</dbReference>
<feature type="binding site" evidence="8">
    <location>
        <position position="10"/>
    </location>
    <ligand>
        <name>a divalent metal cation</name>
        <dbReference type="ChEBI" id="CHEBI:60240"/>
    </ligand>
</feature>
<evidence type="ECO:0000256" key="2">
    <source>
        <dbReference type="ARBA" id="ARBA00004709"/>
    </source>
</evidence>
<comment type="caution">
    <text evidence="8">Lacks conserved residue(s) required for the propagation of feature annotation.</text>
</comment>
<dbReference type="SUPFAM" id="SSF69765">
    <property type="entry name" value="IpsF-like"/>
    <property type="match status" value="1"/>
</dbReference>
<dbReference type="EMBL" id="JACOPN010000004">
    <property type="protein sequence ID" value="MBC5717068.1"/>
    <property type="molecule type" value="Genomic_DNA"/>
</dbReference>
<dbReference type="EC" id="4.6.1.12" evidence="4 8"/>
<feature type="site" description="Transition state stabilizer" evidence="8">
    <location>
        <position position="133"/>
    </location>
</feature>
<dbReference type="CDD" id="cd00554">
    <property type="entry name" value="MECDP_synthase"/>
    <property type="match status" value="1"/>
</dbReference>
<evidence type="ECO:0000313" key="12">
    <source>
        <dbReference type="Proteomes" id="UP000602260"/>
    </source>
</evidence>
<feature type="site" description="Transition state stabilizer" evidence="8">
    <location>
        <position position="34"/>
    </location>
</feature>
<evidence type="ECO:0000256" key="8">
    <source>
        <dbReference type="HAMAP-Rule" id="MF_00107"/>
    </source>
</evidence>
<feature type="binding site" evidence="8">
    <location>
        <begin position="132"/>
        <end position="135"/>
    </location>
    <ligand>
        <name>4-CDP-2-C-methyl-D-erythritol 2-phosphate</name>
        <dbReference type="ChEBI" id="CHEBI:57919"/>
    </ligand>
</feature>
<keyword evidence="6 8" id="KW-0414">Isoprene biosynthesis</keyword>
<dbReference type="InterPro" id="IPR036571">
    <property type="entry name" value="MECDP_synthase_sf"/>
</dbReference>
<sequence>MRIGHGYDVHKLTEGRKLILGGVDIPFEKGLLGHSDADVLTHAVMDALLGAAGLGDIGRHFPDSDPAYAGADSLALLDHVMALLHEKGWQVGNVDATILAQRPKLAPHIGQMRDNLARHMDVPAEQVNVKATTEEGLGFTGLGQGMAAHAVALLEPIQK</sequence>
<dbReference type="GO" id="GO:0019288">
    <property type="term" value="P:isopentenyl diphosphate biosynthetic process, methylerythritol 4-phosphate pathway"/>
    <property type="evidence" value="ECO:0007669"/>
    <property type="project" value="UniProtKB-UniRule"/>
</dbReference>
<evidence type="ECO:0000256" key="5">
    <source>
        <dbReference type="ARBA" id="ARBA00022723"/>
    </source>
</evidence>